<protein>
    <submittedName>
        <fullName evidence="4">Glucokinase</fullName>
    </submittedName>
</protein>
<proteinExistence type="inferred from homology"/>
<organism evidence="4 5">
    <name type="scientific">Chryseobacterium oleae</name>
    <dbReference type="NCBI Taxonomy" id="491207"/>
    <lineage>
        <taxon>Bacteria</taxon>
        <taxon>Pseudomonadati</taxon>
        <taxon>Bacteroidota</taxon>
        <taxon>Flavobacteriia</taxon>
        <taxon>Flavobacteriales</taxon>
        <taxon>Weeksellaceae</taxon>
        <taxon>Chryseobacterium group</taxon>
        <taxon>Chryseobacterium</taxon>
    </lineage>
</organism>
<keyword evidence="5" id="KW-1185">Reference proteome</keyword>
<dbReference type="Gene3D" id="3.40.367.20">
    <property type="match status" value="1"/>
</dbReference>
<dbReference type="SUPFAM" id="SSF53067">
    <property type="entry name" value="Actin-like ATPase domain"/>
    <property type="match status" value="1"/>
</dbReference>
<gene>
    <name evidence="4" type="ORF">SAMN05421594_1855</name>
</gene>
<evidence type="ECO:0000256" key="2">
    <source>
        <dbReference type="ARBA" id="ARBA00022777"/>
    </source>
</evidence>
<sequence length="374" mass="42563">MKMKRFFASLQDLRKQLLYLIKFEVMILNPKFPLYLPGVENSNNDHVTIIGASLREDITILGYFVSSNGGLEIKIQKEYSTKDYSSFSDILRKFIQDNQLENVKRLALAVPGPVIHGKSSPARLGWDLNIEEYTKDFGFEKGDMLNDLEASAYGMGLLEDSDLDPIYTSGHLEKGNVAILAPGNGLGEAGYFFDGKYLRPFATEGGHSEFSPRTNVEVEFYQFLNNIYGIVSWENVLSKTGLFNIYRFLRDVKRHPEPEWLAERLAGPNFVQELYKAAVEEDVMICRIALDTFLEFLAREANNLTLKLKATGGLLISGDIPQTIREYIDKGKFYDKFKISDKMEEMLKNTPIYLIKQNHTALKGAALYTAYYQN</sequence>
<dbReference type="AlphaFoldDB" id="A0A1I4XHU4"/>
<dbReference type="GO" id="GO:0006096">
    <property type="term" value="P:glycolytic process"/>
    <property type="evidence" value="ECO:0007669"/>
    <property type="project" value="InterPro"/>
</dbReference>
<dbReference type="GO" id="GO:0005524">
    <property type="term" value="F:ATP binding"/>
    <property type="evidence" value="ECO:0007669"/>
    <property type="project" value="InterPro"/>
</dbReference>
<evidence type="ECO:0000313" key="5">
    <source>
        <dbReference type="Proteomes" id="UP000198769"/>
    </source>
</evidence>
<name>A0A1I4XHU4_CHROL</name>
<dbReference type="Proteomes" id="UP000198769">
    <property type="component" value="Unassembled WGS sequence"/>
</dbReference>
<keyword evidence="2 4" id="KW-0418">Kinase</keyword>
<dbReference type="GO" id="GO:0004340">
    <property type="term" value="F:glucokinase activity"/>
    <property type="evidence" value="ECO:0007669"/>
    <property type="project" value="InterPro"/>
</dbReference>
<evidence type="ECO:0000313" key="4">
    <source>
        <dbReference type="EMBL" id="SFN25302.1"/>
    </source>
</evidence>
<dbReference type="CDD" id="cd24008">
    <property type="entry name" value="ASKHA_NBD_GLK"/>
    <property type="match status" value="1"/>
</dbReference>
<reference evidence="5" key="1">
    <citation type="submission" date="2016-10" db="EMBL/GenBank/DDBJ databases">
        <authorList>
            <person name="Varghese N."/>
            <person name="Submissions S."/>
        </authorList>
    </citation>
    <scope>NUCLEOTIDE SEQUENCE [LARGE SCALE GENOMIC DNA]</scope>
    <source>
        <strain evidence="5">DSM 25575</strain>
    </source>
</reference>
<evidence type="ECO:0000256" key="3">
    <source>
        <dbReference type="RuleBase" id="RU004046"/>
    </source>
</evidence>
<dbReference type="InterPro" id="IPR003836">
    <property type="entry name" value="Glucokinase"/>
</dbReference>
<dbReference type="Gene3D" id="3.30.420.40">
    <property type="match status" value="1"/>
</dbReference>
<dbReference type="EMBL" id="FOVD01000002">
    <property type="protein sequence ID" value="SFN25302.1"/>
    <property type="molecule type" value="Genomic_DNA"/>
</dbReference>
<evidence type="ECO:0000256" key="1">
    <source>
        <dbReference type="ARBA" id="ARBA00022679"/>
    </source>
</evidence>
<dbReference type="InterPro" id="IPR043129">
    <property type="entry name" value="ATPase_NBD"/>
</dbReference>
<dbReference type="Pfam" id="PF02685">
    <property type="entry name" value="Glucokinase"/>
    <property type="match status" value="1"/>
</dbReference>
<keyword evidence="1" id="KW-0808">Transferase</keyword>
<dbReference type="PANTHER" id="PTHR47363">
    <property type="entry name" value="GLUCOKINASE"/>
    <property type="match status" value="1"/>
</dbReference>
<dbReference type="PANTHER" id="PTHR47363:SF1">
    <property type="entry name" value="GLUCOKINASE"/>
    <property type="match status" value="1"/>
</dbReference>
<accession>A0A1I4XHU4</accession>
<dbReference type="GO" id="GO:0005536">
    <property type="term" value="F:D-glucose binding"/>
    <property type="evidence" value="ECO:0007669"/>
    <property type="project" value="InterPro"/>
</dbReference>
<comment type="similarity">
    <text evidence="3">Belongs to the bacterial glucokinase family.</text>
</comment>